<dbReference type="Pfam" id="PF02272">
    <property type="entry name" value="DHHA1"/>
    <property type="match status" value="1"/>
</dbReference>
<dbReference type="Gene3D" id="3.10.310.30">
    <property type="match status" value="1"/>
</dbReference>
<dbReference type="Proteomes" id="UP000290495">
    <property type="component" value="Chromosome"/>
</dbReference>
<dbReference type="InterPro" id="IPR051319">
    <property type="entry name" value="Oligoribo/pAp-PDE_c-di-AMP_PDE"/>
</dbReference>
<organism evidence="3 4">
    <name type="scientific">Mycoplasmopsis canis</name>
    <dbReference type="NCBI Taxonomy" id="29555"/>
    <lineage>
        <taxon>Bacteria</taxon>
        <taxon>Bacillati</taxon>
        <taxon>Mycoplasmatota</taxon>
        <taxon>Mycoplasmoidales</taxon>
        <taxon>Metamycoplasmataceae</taxon>
        <taxon>Mycoplasmopsis</taxon>
    </lineage>
</organism>
<dbReference type="SUPFAM" id="SSF64182">
    <property type="entry name" value="DHH phosphoesterases"/>
    <property type="match status" value="1"/>
</dbReference>
<dbReference type="RefSeq" id="WP_004794657.1">
    <property type="nucleotide sequence ID" value="NZ_LR215010.1"/>
</dbReference>
<evidence type="ECO:0000259" key="1">
    <source>
        <dbReference type="Pfam" id="PF01368"/>
    </source>
</evidence>
<dbReference type="PANTHER" id="PTHR47618">
    <property type="entry name" value="BIFUNCTIONAL OLIGORIBONUCLEASE AND PAP PHOSPHATASE NRNA"/>
    <property type="match status" value="1"/>
</dbReference>
<protein>
    <submittedName>
        <fullName evidence="3">Bifunctional oligoribonuclease and PAP phosphatase nrnA</fullName>
        <ecNumber evidence="3">3.1.-.-</ecNumber>
    </submittedName>
</protein>
<dbReference type="EMBL" id="LR215010">
    <property type="protein sequence ID" value="VEU68799.1"/>
    <property type="molecule type" value="Genomic_DNA"/>
</dbReference>
<dbReference type="Pfam" id="PF01368">
    <property type="entry name" value="DHH"/>
    <property type="match status" value="1"/>
</dbReference>
<sequence length="324" mass="36993">MKIGNSKVAIDAIEKYENIIIFHHIRPDGDCLGSQAGLAELIKTNYPNKKVYKVGSNEGIFPFMSWDFQNENEINFENSLAIVVDASSGDRIQNSEILYKNLTTAKLRIDHHPNESDINYDYIYVDEKFVAAAEMVAQIAFDAKWNITKEASEFIYLGINTDSARFSLPDTSSRTYKLVAFLMENGFHPQQILRNLNKRNLHDIKVSGYILSNFKKEGRVLYFYANKEFLKQFNLNSFEASQFVNVLGNIEDNNCWVLFIDLENGGIRTRIRSNGPSMIPVAKYFGGGGHDDRGGFNINEPSEIQNVISKLNLSIKEWEDSKWK</sequence>
<feature type="domain" description="DDH" evidence="1">
    <location>
        <begin position="18"/>
        <end position="159"/>
    </location>
</feature>
<dbReference type="PANTHER" id="PTHR47618:SF1">
    <property type="entry name" value="BIFUNCTIONAL OLIGORIBONUCLEASE AND PAP PHOSPHATASE NRNA"/>
    <property type="match status" value="1"/>
</dbReference>
<feature type="domain" description="DHHA1" evidence="2">
    <location>
        <begin position="225"/>
        <end position="316"/>
    </location>
</feature>
<proteinExistence type="predicted"/>
<dbReference type="InterPro" id="IPR038763">
    <property type="entry name" value="DHH_sf"/>
</dbReference>
<evidence type="ECO:0000313" key="3">
    <source>
        <dbReference type="EMBL" id="VEU68799.1"/>
    </source>
</evidence>
<dbReference type="EC" id="3.1.-.-" evidence="3"/>
<dbReference type="Gene3D" id="3.90.1640.10">
    <property type="entry name" value="inorganic pyrophosphatase (n-terminal core)"/>
    <property type="match status" value="1"/>
</dbReference>
<evidence type="ECO:0000259" key="2">
    <source>
        <dbReference type="Pfam" id="PF02272"/>
    </source>
</evidence>
<keyword evidence="3" id="KW-0378">Hydrolase</keyword>
<dbReference type="AlphaFoldDB" id="A0A449AQG9"/>
<evidence type="ECO:0000313" key="4">
    <source>
        <dbReference type="Proteomes" id="UP000290495"/>
    </source>
</evidence>
<dbReference type="InterPro" id="IPR001667">
    <property type="entry name" value="DDH_dom"/>
</dbReference>
<gene>
    <name evidence="3" type="primary">nrnA_1</name>
    <name evidence="3" type="ORF">NCTC10146_00252</name>
</gene>
<accession>A0A449AQG9</accession>
<reference evidence="3 4" key="1">
    <citation type="submission" date="2019-01" db="EMBL/GenBank/DDBJ databases">
        <authorList>
            <consortium name="Pathogen Informatics"/>
        </authorList>
    </citation>
    <scope>NUCLEOTIDE SEQUENCE [LARGE SCALE GENOMIC DNA]</scope>
    <source>
        <strain evidence="3 4">NCTC10146</strain>
    </source>
</reference>
<name>A0A449AQG9_9BACT</name>
<dbReference type="InterPro" id="IPR003156">
    <property type="entry name" value="DHHA1_dom"/>
</dbReference>
<dbReference type="GO" id="GO:0003676">
    <property type="term" value="F:nucleic acid binding"/>
    <property type="evidence" value="ECO:0007669"/>
    <property type="project" value="InterPro"/>
</dbReference>
<dbReference type="GO" id="GO:0016787">
    <property type="term" value="F:hydrolase activity"/>
    <property type="evidence" value="ECO:0007669"/>
    <property type="project" value="UniProtKB-KW"/>
</dbReference>